<dbReference type="OrthoDB" id="5976067at2759"/>
<dbReference type="PANTHER" id="PTHR16489">
    <property type="entry name" value="GH11727P"/>
    <property type="match status" value="1"/>
</dbReference>
<feature type="region of interest" description="Disordered" evidence="2">
    <location>
        <begin position="353"/>
        <end position="418"/>
    </location>
</feature>
<proteinExistence type="inferred from homology"/>
<evidence type="ECO:0000313" key="4">
    <source>
        <dbReference type="EMBL" id="KAJ8343426.1"/>
    </source>
</evidence>
<evidence type="ECO:0000256" key="2">
    <source>
        <dbReference type="SAM" id="MobiDB-lite"/>
    </source>
</evidence>
<dbReference type="GO" id="GO:0019888">
    <property type="term" value="F:protein phosphatase regulator activity"/>
    <property type="evidence" value="ECO:0007669"/>
    <property type="project" value="TreeGrafter"/>
</dbReference>
<dbReference type="EMBL" id="JAINUF010000013">
    <property type="protein sequence ID" value="KAJ8343426.1"/>
    <property type="molecule type" value="Genomic_DNA"/>
</dbReference>
<feature type="compositionally biased region" description="Basic and acidic residues" evidence="2">
    <location>
        <begin position="371"/>
        <end position="380"/>
    </location>
</feature>
<evidence type="ECO:0000259" key="3">
    <source>
        <dbReference type="Pfam" id="PF10488"/>
    </source>
</evidence>
<feature type="compositionally biased region" description="Acidic residues" evidence="2">
    <location>
        <begin position="208"/>
        <end position="224"/>
    </location>
</feature>
<dbReference type="PANTHER" id="PTHR16489:SF11">
    <property type="entry name" value="PROTEIN PHOSPHATASE 1 REGULATORY SUBUNIT 15B"/>
    <property type="match status" value="1"/>
</dbReference>
<evidence type="ECO:0000256" key="1">
    <source>
        <dbReference type="ARBA" id="ARBA00010161"/>
    </source>
</evidence>
<feature type="compositionally biased region" description="Acidic residues" evidence="2">
    <location>
        <begin position="306"/>
        <end position="325"/>
    </location>
</feature>
<dbReference type="GO" id="GO:0034976">
    <property type="term" value="P:response to endoplasmic reticulum stress"/>
    <property type="evidence" value="ECO:0007669"/>
    <property type="project" value="TreeGrafter"/>
</dbReference>
<dbReference type="Pfam" id="PF10488">
    <property type="entry name" value="PP1c_bdg"/>
    <property type="match status" value="2"/>
</dbReference>
<feature type="region of interest" description="Disordered" evidence="2">
    <location>
        <begin position="254"/>
        <end position="336"/>
    </location>
</feature>
<reference evidence="4" key="1">
    <citation type="journal article" date="2023" name="Science">
        <title>Genome structures resolve the early diversification of teleost fishes.</title>
        <authorList>
            <person name="Parey E."/>
            <person name="Louis A."/>
            <person name="Montfort J."/>
            <person name="Bouchez O."/>
            <person name="Roques C."/>
            <person name="Iampietro C."/>
            <person name="Lluch J."/>
            <person name="Castinel A."/>
            <person name="Donnadieu C."/>
            <person name="Desvignes T."/>
            <person name="Floi Bucao C."/>
            <person name="Jouanno E."/>
            <person name="Wen M."/>
            <person name="Mejri S."/>
            <person name="Dirks R."/>
            <person name="Jansen H."/>
            <person name="Henkel C."/>
            <person name="Chen W.J."/>
            <person name="Zahm M."/>
            <person name="Cabau C."/>
            <person name="Klopp C."/>
            <person name="Thompson A.W."/>
            <person name="Robinson-Rechavi M."/>
            <person name="Braasch I."/>
            <person name="Lecointre G."/>
            <person name="Bobe J."/>
            <person name="Postlethwait J.H."/>
            <person name="Berthelot C."/>
            <person name="Roest Crollius H."/>
            <person name="Guiguen Y."/>
        </authorList>
    </citation>
    <scope>NUCLEOTIDE SEQUENCE</scope>
    <source>
        <strain evidence="4">WJC10195</strain>
    </source>
</reference>
<feature type="compositionally biased region" description="Polar residues" evidence="2">
    <location>
        <begin position="278"/>
        <end position="292"/>
    </location>
</feature>
<dbReference type="GO" id="GO:0005783">
    <property type="term" value="C:endoplasmic reticulum"/>
    <property type="evidence" value="ECO:0007669"/>
    <property type="project" value="TreeGrafter"/>
</dbReference>
<feature type="region of interest" description="Disordered" evidence="2">
    <location>
        <begin position="204"/>
        <end position="230"/>
    </location>
</feature>
<name>A0A9Q1EQW6_SYNKA</name>
<feature type="domain" description="Protein phosphatase 1 regulatory subunit 15A/B C-terminal" evidence="3">
    <location>
        <begin position="525"/>
        <end position="567"/>
    </location>
</feature>
<gene>
    <name evidence="4" type="ORF">SKAU_G00307550</name>
</gene>
<comment type="similarity">
    <text evidence="1">Belongs to the PPP1R15 family.</text>
</comment>
<sequence length="581" mass="64940">MEGPERTPDKTAIQRSEGSGMLILPWTKQILCVLWEHFRLLLHIVYYSFLTVFQMFRLEVHLRITDETGHPRVEHVSTSGNPAESFLLTSLFDGNGGVFIPGSGSLSKRGGNAYTGGSHAGALLSSLGADDLCLSLVDDFVIRAQESLSDDTDDDLCLGHHPAWKRKRPGDWEVRVAEECQREEESCCSSGETVKVVEAVSDHHATVEQDDTLWDEEDEEAGEEVNDKESQALWDSFSKSSDPYNPLSFSACISTSSETEGEQSEAGYTSEGSDRDVVNSSAEEGSAPQTSVRKYHLEFVRPGSESEGDWDSSGDSGAEDDDVEEQNERLWELFANPPDPYNPLHFTACATSSCPTGVFTEGGPSHPLRTARAEELDGTPRYRANSPSDSDTGAAESDRPACSEEEEEEELWNSFSQGADPYHPLHFRACLQSSPTSLDRPKKQGTAAPSLQKTRRSKPRLPKRNLKRHHCVQTPRERWRLSPWRKPGSGPATGLQTAEIPAPKKVRFSPVVQVHVIRVWSFAMQAVRKGPWEEMGRDRARFQRRIQETEQAIGFCLHQSHREKMLDYLQHRQNMPSVLRL</sequence>
<dbReference type="InterPro" id="IPR019523">
    <property type="entry name" value="Prot_Pase1_reg-su15A/B_C"/>
</dbReference>
<feature type="domain" description="Protein phosphatase 1 regulatory subunit 15A/B C-terminal" evidence="3">
    <location>
        <begin position="386"/>
        <end position="436"/>
    </location>
</feature>
<comment type="caution">
    <text evidence="4">The sequence shown here is derived from an EMBL/GenBank/DDBJ whole genome shotgun (WGS) entry which is preliminary data.</text>
</comment>
<feature type="compositionally biased region" description="Basic residues" evidence="2">
    <location>
        <begin position="453"/>
        <end position="471"/>
    </location>
</feature>
<dbReference type="InterPro" id="IPR051254">
    <property type="entry name" value="PPP1R15"/>
</dbReference>
<accession>A0A9Q1EQW6</accession>
<dbReference type="GO" id="GO:0051246">
    <property type="term" value="P:regulation of protein metabolic process"/>
    <property type="evidence" value="ECO:0007669"/>
    <property type="project" value="UniProtKB-ARBA"/>
</dbReference>
<evidence type="ECO:0000313" key="5">
    <source>
        <dbReference type="Proteomes" id="UP001152622"/>
    </source>
</evidence>
<keyword evidence="5" id="KW-1185">Reference proteome</keyword>
<protein>
    <recommendedName>
        <fullName evidence="3">Protein phosphatase 1 regulatory subunit 15A/B C-terminal domain-containing protein</fullName>
    </recommendedName>
</protein>
<dbReference type="GO" id="GO:0000164">
    <property type="term" value="C:protein phosphatase type 1 complex"/>
    <property type="evidence" value="ECO:0007669"/>
    <property type="project" value="TreeGrafter"/>
</dbReference>
<dbReference type="AlphaFoldDB" id="A0A9Q1EQW6"/>
<dbReference type="Proteomes" id="UP001152622">
    <property type="component" value="Chromosome 13"/>
</dbReference>
<feature type="region of interest" description="Disordered" evidence="2">
    <location>
        <begin position="477"/>
        <end position="496"/>
    </location>
</feature>
<organism evidence="4 5">
    <name type="scientific">Synaphobranchus kaupii</name>
    <name type="common">Kaup's arrowtooth eel</name>
    <dbReference type="NCBI Taxonomy" id="118154"/>
    <lineage>
        <taxon>Eukaryota</taxon>
        <taxon>Metazoa</taxon>
        <taxon>Chordata</taxon>
        <taxon>Craniata</taxon>
        <taxon>Vertebrata</taxon>
        <taxon>Euteleostomi</taxon>
        <taxon>Actinopterygii</taxon>
        <taxon>Neopterygii</taxon>
        <taxon>Teleostei</taxon>
        <taxon>Anguilliformes</taxon>
        <taxon>Synaphobranchidae</taxon>
        <taxon>Synaphobranchus</taxon>
    </lineage>
</organism>
<feature type="region of interest" description="Disordered" evidence="2">
    <location>
        <begin position="434"/>
        <end position="472"/>
    </location>
</feature>